<dbReference type="SUPFAM" id="SSF52402">
    <property type="entry name" value="Adenine nucleotide alpha hydrolases-like"/>
    <property type="match status" value="1"/>
</dbReference>
<dbReference type="PANTHER" id="PTHR46553:SF9">
    <property type="entry name" value="USPA DOMAIN-CONTAINING PROTEIN"/>
    <property type="match status" value="1"/>
</dbReference>
<dbReference type="InterPro" id="IPR006016">
    <property type="entry name" value="UspA"/>
</dbReference>
<evidence type="ECO:0000313" key="2">
    <source>
        <dbReference type="EMBL" id="KAF6169860.1"/>
    </source>
</evidence>
<dbReference type="Gene3D" id="3.40.50.12370">
    <property type="match status" value="1"/>
</dbReference>
<dbReference type="AlphaFoldDB" id="A0A7J7NS33"/>
<reference evidence="2 3" key="1">
    <citation type="journal article" date="2020" name="IScience">
        <title>Genome Sequencing of the Endangered Kingdonia uniflora (Circaeasteraceae, Ranunculales) Reveals Potential Mechanisms of Evolutionary Specialization.</title>
        <authorList>
            <person name="Sun Y."/>
            <person name="Deng T."/>
            <person name="Zhang A."/>
            <person name="Moore M.J."/>
            <person name="Landis J.B."/>
            <person name="Lin N."/>
            <person name="Zhang H."/>
            <person name="Zhang X."/>
            <person name="Huang J."/>
            <person name="Zhang X."/>
            <person name="Sun H."/>
            <person name="Wang H."/>
        </authorList>
    </citation>
    <scope>NUCLEOTIDE SEQUENCE [LARGE SCALE GENOMIC DNA]</scope>
    <source>
        <strain evidence="2">TB1705</strain>
        <tissue evidence="2">Leaf</tissue>
    </source>
</reference>
<name>A0A7J7NS33_9MAGN</name>
<dbReference type="InterPro" id="IPR006015">
    <property type="entry name" value="Universal_stress_UspA"/>
</dbReference>
<sequence length="157" mass="17541">FNHKLAIFFRVNSLAVLDERKMMKVMVAIDESEESLYPLKWTVDHLFLGLPPPVVAPPPLESDVGMVAVLIHVQQPFQHTVIPAGPAVYPTTYMTESVRKAQEQNTAELIVRALHICQDRVNPYGLLRDKMALLGSVSDYVAHRAKCSVLIVKPPKS</sequence>
<dbReference type="OrthoDB" id="843225at2759"/>
<evidence type="ECO:0000259" key="1">
    <source>
        <dbReference type="Pfam" id="PF00582"/>
    </source>
</evidence>
<feature type="domain" description="UspA" evidence="1">
    <location>
        <begin position="132"/>
        <end position="153"/>
    </location>
</feature>
<dbReference type="Pfam" id="PF00582">
    <property type="entry name" value="Usp"/>
    <property type="match status" value="1"/>
</dbReference>
<dbReference type="PRINTS" id="PR01438">
    <property type="entry name" value="UNVRSLSTRESS"/>
</dbReference>
<protein>
    <recommendedName>
        <fullName evidence="1">UspA domain-containing protein</fullName>
    </recommendedName>
</protein>
<evidence type="ECO:0000313" key="3">
    <source>
        <dbReference type="Proteomes" id="UP000541444"/>
    </source>
</evidence>
<keyword evidence="3" id="KW-1185">Reference proteome</keyword>
<dbReference type="PANTHER" id="PTHR46553">
    <property type="entry name" value="ADENINE NUCLEOTIDE ALPHA HYDROLASES-LIKE SUPERFAMILY PROTEIN"/>
    <property type="match status" value="1"/>
</dbReference>
<accession>A0A7J7NS33</accession>
<dbReference type="EMBL" id="JACGCM010000622">
    <property type="protein sequence ID" value="KAF6169860.1"/>
    <property type="molecule type" value="Genomic_DNA"/>
</dbReference>
<organism evidence="2 3">
    <name type="scientific">Kingdonia uniflora</name>
    <dbReference type="NCBI Taxonomy" id="39325"/>
    <lineage>
        <taxon>Eukaryota</taxon>
        <taxon>Viridiplantae</taxon>
        <taxon>Streptophyta</taxon>
        <taxon>Embryophyta</taxon>
        <taxon>Tracheophyta</taxon>
        <taxon>Spermatophyta</taxon>
        <taxon>Magnoliopsida</taxon>
        <taxon>Ranunculales</taxon>
        <taxon>Circaeasteraceae</taxon>
        <taxon>Kingdonia</taxon>
    </lineage>
</organism>
<feature type="non-terminal residue" evidence="2">
    <location>
        <position position="1"/>
    </location>
</feature>
<gene>
    <name evidence="2" type="ORF">GIB67_034252</name>
</gene>
<dbReference type="Proteomes" id="UP000541444">
    <property type="component" value="Unassembled WGS sequence"/>
</dbReference>
<comment type="caution">
    <text evidence="2">The sequence shown here is derived from an EMBL/GenBank/DDBJ whole genome shotgun (WGS) entry which is preliminary data.</text>
</comment>
<proteinExistence type="predicted"/>